<dbReference type="InterPro" id="IPR006094">
    <property type="entry name" value="Oxid_FAD_bind_N"/>
</dbReference>
<evidence type="ECO:0000259" key="2">
    <source>
        <dbReference type="PROSITE" id="PS51387"/>
    </source>
</evidence>
<reference evidence="3 4" key="1">
    <citation type="submission" date="2021-01" db="EMBL/GenBank/DDBJ databases">
        <title>Streptomyces acididurans sp. nov., isolated from a peat swamp forest soil.</title>
        <authorList>
            <person name="Chantavorakit T."/>
            <person name="Duangmal K."/>
        </authorList>
    </citation>
    <scope>NUCLEOTIDE SEQUENCE [LARGE SCALE GENOMIC DNA]</scope>
    <source>
        <strain evidence="3 4">KK5PA1</strain>
    </source>
</reference>
<name>A0ABS2U404_9ACTN</name>
<sequence length="411" mass="43678">MRTNWAGNLTFSAERVDRPATLDELRAAVAGATRAKVLGSGHSFNDIADTDGVLLDLTALPADIEVDTAAGTVRVAAGVRYAELAAALHAKGLALPNTASLPHISVAGSVATGTHGSGNANGALGTSVRALDLVASDGEVRTFTRGEPGFDGAVVSLGALGAVTHLVLDTVPTYDIAQHVFTGLALDDALAHLDEITAAAYSVSLFTDWRAPRFTQAWFKQLAGRPAPELPWAEPARTPQHPVPGMDPVHCTVQGGVPGPWHERLPHFRPGFMPSSGDELQAEYLLPRAHAVPALEALAALHETVAPVLRICEVRTVAADDLWLSPAHGRDTVALHFTWIKDPAAVLPVLTRIEQALAPYEARPHWGKLYTTAPEQVRAAYPRMPDFLRLVADTDPSGTFRNAHLSALLDF</sequence>
<evidence type="ECO:0000256" key="1">
    <source>
        <dbReference type="ARBA" id="ARBA00023002"/>
    </source>
</evidence>
<dbReference type="SUPFAM" id="SSF56176">
    <property type="entry name" value="FAD-binding/transporter-associated domain-like"/>
    <property type="match status" value="1"/>
</dbReference>
<dbReference type="InterPro" id="IPR036318">
    <property type="entry name" value="FAD-bd_PCMH-like_sf"/>
</dbReference>
<dbReference type="Proteomes" id="UP000749040">
    <property type="component" value="Unassembled WGS sequence"/>
</dbReference>
<dbReference type="InterPro" id="IPR010031">
    <property type="entry name" value="FAD_lactone_oxidase-like"/>
</dbReference>
<dbReference type="PROSITE" id="PS51387">
    <property type="entry name" value="FAD_PCMH"/>
    <property type="match status" value="1"/>
</dbReference>
<dbReference type="PANTHER" id="PTHR43762">
    <property type="entry name" value="L-GULONOLACTONE OXIDASE"/>
    <property type="match status" value="1"/>
</dbReference>
<keyword evidence="1" id="KW-0560">Oxidoreductase</keyword>
<dbReference type="InterPro" id="IPR016171">
    <property type="entry name" value="Vanillyl_alc_oxidase_C-sub2"/>
</dbReference>
<evidence type="ECO:0000313" key="4">
    <source>
        <dbReference type="Proteomes" id="UP000749040"/>
    </source>
</evidence>
<evidence type="ECO:0000313" key="3">
    <source>
        <dbReference type="EMBL" id="MBM9510347.1"/>
    </source>
</evidence>
<organism evidence="3 4">
    <name type="scientific">Actinacidiphila acididurans</name>
    <dbReference type="NCBI Taxonomy" id="2784346"/>
    <lineage>
        <taxon>Bacteria</taxon>
        <taxon>Bacillati</taxon>
        <taxon>Actinomycetota</taxon>
        <taxon>Actinomycetes</taxon>
        <taxon>Kitasatosporales</taxon>
        <taxon>Streptomycetaceae</taxon>
        <taxon>Actinacidiphila</taxon>
    </lineage>
</organism>
<accession>A0ABS2U404</accession>
<dbReference type="Gene3D" id="3.30.43.10">
    <property type="entry name" value="Uridine Diphospho-n-acetylenolpyruvylglucosamine Reductase, domain 2"/>
    <property type="match status" value="1"/>
</dbReference>
<dbReference type="InterPro" id="IPR007173">
    <property type="entry name" value="ALO_C"/>
</dbReference>
<dbReference type="PIRSF" id="PIRSF000136">
    <property type="entry name" value="LGO_GLO"/>
    <property type="match status" value="1"/>
</dbReference>
<dbReference type="Gene3D" id="1.10.45.10">
    <property type="entry name" value="Vanillyl-alcohol Oxidase, Chain A, domain 4"/>
    <property type="match status" value="1"/>
</dbReference>
<comment type="caution">
    <text evidence="3">The sequence shown here is derived from an EMBL/GenBank/DDBJ whole genome shotgun (WGS) entry which is preliminary data.</text>
</comment>
<dbReference type="InterPro" id="IPR016169">
    <property type="entry name" value="FAD-bd_PCMH_sub2"/>
</dbReference>
<dbReference type="InterPro" id="IPR016166">
    <property type="entry name" value="FAD-bd_PCMH"/>
</dbReference>
<proteinExistence type="predicted"/>
<gene>
    <name evidence="3" type="ORF">ITX44_38475</name>
</gene>
<protein>
    <submittedName>
        <fullName evidence="3">FAD-binding protein</fullName>
    </submittedName>
</protein>
<dbReference type="Pfam" id="PF01565">
    <property type="entry name" value="FAD_binding_4"/>
    <property type="match status" value="1"/>
</dbReference>
<dbReference type="EMBL" id="JADKYB010000035">
    <property type="protein sequence ID" value="MBM9510347.1"/>
    <property type="molecule type" value="Genomic_DNA"/>
</dbReference>
<dbReference type="PANTHER" id="PTHR43762:SF1">
    <property type="entry name" value="D-ARABINONO-1,4-LACTONE OXIDASE"/>
    <property type="match status" value="1"/>
</dbReference>
<dbReference type="Pfam" id="PF04030">
    <property type="entry name" value="ALO"/>
    <property type="match status" value="1"/>
</dbReference>
<dbReference type="InterPro" id="IPR016167">
    <property type="entry name" value="FAD-bd_PCMH_sub1"/>
</dbReference>
<dbReference type="RefSeq" id="WP_205364220.1">
    <property type="nucleotide sequence ID" value="NZ_JADKYB010000035.1"/>
</dbReference>
<dbReference type="Gene3D" id="3.30.70.2530">
    <property type="match status" value="1"/>
</dbReference>
<dbReference type="Gene3D" id="3.30.465.10">
    <property type="match status" value="1"/>
</dbReference>
<feature type="domain" description="FAD-binding PCMH-type" evidence="2">
    <location>
        <begin position="9"/>
        <end position="173"/>
    </location>
</feature>
<keyword evidence="4" id="KW-1185">Reference proteome</keyword>
<dbReference type="Gene3D" id="3.30.70.2520">
    <property type="match status" value="1"/>
</dbReference>